<dbReference type="SUPFAM" id="SSF54637">
    <property type="entry name" value="Thioesterase/thiol ester dehydrase-isomerase"/>
    <property type="match status" value="1"/>
</dbReference>
<reference evidence="4" key="1">
    <citation type="submission" date="2018-03" db="EMBL/GenBank/DDBJ databases">
        <title>New taxa in the Lactobacillus gasseri group.</title>
        <authorList>
            <person name="Tanizawa Y."/>
            <person name="Tohno M."/>
            <person name="Endo A."/>
            <person name="Arita M."/>
        </authorList>
    </citation>
    <scope>NUCLEOTIDE SEQUENCE [LARGE SCALE GENOMIC DNA]</scope>
    <source>
        <strain evidence="4">DSM 24759</strain>
    </source>
</reference>
<evidence type="ECO:0000313" key="4">
    <source>
        <dbReference type="Proteomes" id="UP000257317"/>
    </source>
</evidence>
<dbReference type="Pfam" id="PF07977">
    <property type="entry name" value="FabA"/>
    <property type="match status" value="1"/>
</dbReference>
<gene>
    <name evidence="3" type="primary">fabA</name>
    <name evidence="3" type="ORF">LrDSM24759_13750</name>
</gene>
<dbReference type="NCBIfam" id="NF000582">
    <property type="entry name" value="PRK00006.1"/>
    <property type="match status" value="1"/>
</dbReference>
<comment type="similarity">
    <text evidence="1">Belongs to the thioester dehydratase family. FabZ subfamily.</text>
</comment>
<evidence type="ECO:0000313" key="3">
    <source>
        <dbReference type="EMBL" id="GBG05461.1"/>
    </source>
</evidence>
<dbReference type="AlphaFoldDB" id="A0A2Z6T8W3"/>
<dbReference type="PANTHER" id="PTHR30272:SF1">
    <property type="entry name" value="3-HYDROXYACYL-[ACYL-CARRIER-PROTEIN] DEHYDRATASE"/>
    <property type="match status" value="1"/>
</dbReference>
<dbReference type="Gene3D" id="3.10.129.10">
    <property type="entry name" value="Hotdog Thioesterase"/>
    <property type="match status" value="1"/>
</dbReference>
<dbReference type="InterPro" id="IPR013114">
    <property type="entry name" value="FabA_FabZ"/>
</dbReference>
<comment type="caution">
    <text evidence="3">The sequence shown here is derived from an EMBL/GenBank/DDBJ whole genome shotgun (WGS) entry which is preliminary data.</text>
</comment>
<dbReference type="CDD" id="cd01288">
    <property type="entry name" value="FabZ"/>
    <property type="match status" value="1"/>
</dbReference>
<proteinExistence type="inferred from homology"/>
<name>A0A2Z6T8W3_9LACO</name>
<dbReference type="RefSeq" id="WP_117118789.1">
    <property type="nucleotide sequence ID" value="NZ_BFBY01000014.1"/>
</dbReference>
<evidence type="ECO:0000256" key="1">
    <source>
        <dbReference type="ARBA" id="ARBA00009174"/>
    </source>
</evidence>
<sequence>MTQLGTAEIEKIIPHRYPMLLIDKVLDLTPGLSAKAIHSVSNNETFVKASSTTNPFFPSPLIIEAMAQTGAVALLSMEDFKGKTAYFGGIQKANFFGQARPGDQLILTTELTKIKRNIGLGKGIAKIGNQKIAEAELTFMIG</sequence>
<protein>
    <submittedName>
        <fullName evidence="3">3-hydroxyacyl-ACP dehydratase</fullName>
    </submittedName>
</protein>
<evidence type="ECO:0000256" key="2">
    <source>
        <dbReference type="ARBA" id="ARBA00023239"/>
    </source>
</evidence>
<dbReference type="InterPro" id="IPR029069">
    <property type="entry name" value="HotDog_dom_sf"/>
</dbReference>
<dbReference type="EMBL" id="BFBY01000014">
    <property type="protein sequence ID" value="GBG05461.1"/>
    <property type="molecule type" value="Genomic_DNA"/>
</dbReference>
<organism evidence="3 4">
    <name type="scientific">Lactobacillus rodentium</name>
    <dbReference type="NCBI Taxonomy" id="947835"/>
    <lineage>
        <taxon>Bacteria</taxon>
        <taxon>Bacillati</taxon>
        <taxon>Bacillota</taxon>
        <taxon>Bacilli</taxon>
        <taxon>Lactobacillales</taxon>
        <taxon>Lactobacillaceae</taxon>
        <taxon>Lactobacillus</taxon>
    </lineage>
</organism>
<dbReference type="Proteomes" id="UP000257317">
    <property type="component" value="Unassembled WGS sequence"/>
</dbReference>
<dbReference type="PANTHER" id="PTHR30272">
    <property type="entry name" value="3-HYDROXYACYL-[ACYL-CARRIER-PROTEIN] DEHYDRATASE"/>
    <property type="match status" value="1"/>
</dbReference>
<keyword evidence="2" id="KW-0456">Lyase</keyword>
<accession>A0A2Z6T8W3</accession>
<keyword evidence="4" id="KW-1185">Reference proteome</keyword>
<dbReference type="OrthoDB" id="9772788at2"/>
<dbReference type="GO" id="GO:0016829">
    <property type="term" value="F:lyase activity"/>
    <property type="evidence" value="ECO:0007669"/>
    <property type="project" value="UniProtKB-KW"/>
</dbReference>